<dbReference type="InterPro" id="IPR027417">
    <property type="entry name" value="P-loop_NTPase"/>
</dbReference>
<gene>
    <name evidence="3" type="ORF">EH244_30705</name>
</gene>
<feature type="coiled-coil region" evidence="1">
    <location>
        <begin position="472"/>
        <end position="506"/>
    </location>
</feature>
<dbReference type="PANTHER" id="PTHR32182:SF0">
    <property type="entry name" value="DNA REPLICATION AND REPAIR PROTEIN RECF"/>
    <property type="match status" value="1"/>
</dbReference>
<evidence type="ECO:0000256" key="1">
    <source>
        <dbReference type="SAM" id="Coils"/>
    </source>
</evidence>
<evidence type="ECO:0000313" key="3">
    <source>
        <dbReference type="EMBL" id="RRH80391.1"/>
    </source>
</evidence>
<dbReference type="SUPFAM" id="SSF52540">
    <property type="entry name" value="P-loop containing nucleoside triphosphate hydrolases"/>
    <property type="match status" value="1"/>
</dbReference>
<dbReference type="EMBL" id="RQXU01000039">
    <property type="protein sequence ID" value="RRH80391.1"/>
    <property type="molecule type" value="Genomic_DNA"/>
</dbReference>
<dbReference type="Pfam" id="PF13166">
    <property type="entry name" value="AAA_13"/>
    <property type="match status" value="1"/>
</dbReference>
<sequence>MRIARLAKAHGYRIFRDFSWPATGLHDFSRYNVIYGWNGAGKTSLSTIFRHLQRKQPLSEGQVQVLVDQAIVNGADFGTAPLPALRVFNRDTVDRSVFESAGQQLPPVFFLGEDGVEKQKQIEQLTIKLNTALEQAVEHRGDEATASTAFESFCSEEAKGIKNLLTVAGGGPYNNYNAANFKADLASLAQANPEPAMLSETDRSKHLDARNAAIMDTVEEPSVGFPDLVDLTNKTRAALERSVVSKVVDRLAANPSLATWVGSGLTLHTGENATDTCEFCGGPLKPERVEQLEDHFNDEFKRFQSELGQLIAEVQKAQAFQKSLEIPPKEALYANLRTAYDEALKSLNSQASMMSSALDVLLRALHAKRDEPFKSMELMPFISSHKPDDAPASGWKTLFRGLYTGMAVVGAALGQTAFAKLSELITEHNRQTANFETIVANARKSLARDELLRALPDWRTRSAAASTATADQKTATDTANDLKRQIAALEQQVRQHRRPAEELNKELASYLGRDELRFDVEQNGYKIMRGDQPALHLSDGERTSIAFLYFLKSLKGTDFDLENGVVVIDDPVSSLDANSLFSAFGYMKARTAAAGQLFVLTHNFTFFRQVRLWFDKLPQQNKKDAVLHPARFYMLSTEVKDGTRGAKLSELDPLLKGYESEYHYLFKRLQEESKKPNAPALEAYYALPNMARRLLEAFLAFRVPHQTGDLYKQLDAVDHDNAAKTRILRFLHAFSHLDQIADPEHNPSMLAETPSVLRDLFALIEHSDAAHFKSMNDLVASA</sequence>
<dbReference type="RefSeq" id="WP_124962059.1">
    <property type="nucleotide sequence ID" value="NZ_RQXU01000039.1"/>
</dbReference>
<reference evidence="3 4" key="1">
    <citation type="submission" date="2018-11" db="EMBL/GenBank/DDBJ databases">
        <title>The genome of Variovorax sp T529.</title>
        <authorList>
            <person name="Gao J."/>
        </authorList>
    </citation>
    <scope>NUCLEOTIDE SEQUENCE [LARGE SCALE GENOMIC DNA]</scope>
    <source>
        <strain evidence="3 4">T529</strain>
    </source>
</reference>
<dbReference type="PANTHER" id="PTHR32182">
    <property type="entry name" value="DNA REPLICATION AND REPAIR PROTEIN RECF"/>
    <property type="match status" value="1"/>
</dbReference>
<organism evidence="3 4">
    <name type="scientific">Variovorax beijingensis</name>
    <dbReference type="NCBI Taxonomy" id="2496117"/>
    <lineage>
        <taxon>Bacteria</taxon>
        <taxon>Pseudomonadati</taxon>
        <taxon>Pseudomonadota</taxon>
        <taxon>Betaproteobacteria</taxon>
        <taxon>Burkholderiales</taxon>
        <taxon>Comamonadaceae</taxon>
        <taxon>Variovorax</taxon>
    </lineage>
</organism>
<feature type="domain" description="Protein CR006 P-loop" evidence="2">
    <location>
        <begin position="12"/>
        <end position="761"/>
    </location>
</feature>
<name>A0A3P3E1W7_9BURK</name>
<dbReference type="Gene3D" id="3.40.50.300">
    <property type="entry name" value="P-loop containing nucleotide triphosphate hydrolases"/>
    <property type="match status" value="1"/>
</dbReference>
<accession>A0A3P3E1W7</accession>
<proteinExistence type="predicted"/>
<comment type="caution">
    <text evidence="3">The sequence shown here is derived from an EMBL/GenBank/DDBJ whole genome shotgun (WGS) entry which is preliminary data.</text>
</comment>
<dbReference type="GO" id="GO:0006302">
    <property type="term" value="P:double-strand break repair"/>
    <property type="evidence" value="ECO:0007669"/>
    <property type="project" value="TreeGrafter"/>
</dbReference>
<dbReference type="GO" id="GO:0000731">
    <property type="term" value="P:DNA synthesis involved in DNA repair"/>
    <property type="evidence" value="ECO:0007669"/>
    <property type="project" value="TreeGrafter"/>
</dbReference>
<keyword evidence="1" id="KW-0175">Coiled coil</keyword>
<dbReference type="AlphaFoldDB" id="A0A3P3E1W7"/>
<dbReference type="InterPro" id="IPR026866">
    <property type="entry name" value="CR006_AAA"/>
</dbReference>
<dbReference type="Proteomes" id="UP000271590">
    <property type="component" value="Unassembled WGS sequence"/>
</dbReference>
<protein>
    <recommendedName>
        <fullName evidence="2">Protein CR006 P-loop domain-containing protein</fullName>
    </recommendedName>
</protein>
<evidence type="ECO:0000313" key="4">
    <source>
        <dbReference type="Proteomes" id="UP000271590"/>
    </source>
</evidence>
<evidence type="ECO:0000259" key="2">
    <source>
        <dbReference type="Pfam" id="PF13166"/>
    </source>
</evidence>
<dbReference type="SUPFAM" id="SSF75712">
    <property type="entry name" value="Rad50 coiled-coil Zn hook"/>
    <property type="match status" value="1"/>
</dbReference>